<dbReference type="GO" id="GO:0048039">
    <property type="term" value="F:ubiquinone binding"/>
    <property type="evidence" value="ECO:0007669"/>
    <property type="project" value="TreeGrafter"/>
</dbReference>
<feature type="transmembrane region" description="Helical" evidence="7">
    <location>
        <begin position="439"/>
        <end position="460"/>
    </location>
</feature>
<dbReference type="OrthoDB" id="9811718at2"/>
<dbReference type="NCBIfam" id="TIGR01972">
    <property type="entry name" value="NDH_I_M"/>
    <property type="match status" value="1"/>
</dbReference>
<reference evidence="10" key="1">
    <citation type="submission" date="2016-10" db="EMBL/GenBank/DDBJ databases">
        <authorList>
            <person name="Varghese N."/>
            <person name="Submissions S."/>
        </authorList>
    </citation>
    <scope>NUCLEOTIDE SEQUENCE [LARGE SCALE GENOMIC DNA]</scope>
    <source>
        <strain evidence="10">LP51</strain>
    </source>
</reference>
<dbReference type="InterPro" id="IPR010227">
    <property type="entry name" value="NADH_Q_OxRdtase_chainM/4"/>
</dbReference>
<comment type="similarity">
    <text evidence="2">Belongs to the complex I subunit 4 family.</text>
</comment>
<keyword evidence="10" id="KW-1185">Reference proteome</keyword>
<dbReference type="STRING" id="1436961.SAMN05421739_10762"/>
<feature type="transmembrane region" description="Helical" evidence="7">
    <location>
        <begin position="34"/>
        <end position="53"/>
    </location>
</feature>
<dbReference type="PANTHER" id="PTHR43507:SF1">
    <property type="entry name" value="NADH-UBIQUINONE OXIDOREDUCTASE CHAIN 4"/>
    <property type="match status" value="1"/>
</dbReference>
<dbReference type="EMBL" id="FOOT01000007">
    <property type="protein sequence ID" value="SFH20379.1"/>
    <property type="molecule type" value="Genomic_DNA"/>
</dbReference>
<dbReference type="InterPro" id="IPR001750">
    <property type="entry name" value="ND/Mrp_TM"/>
</dbReference>
<dbReference type="Pfam" id="PF00361">
    <property type="entry name" value="Proton_antipo_M"/>
    <property type="match status" value="2"/>
</dbReference>
<feature type="transmembrane region" description="Helical" evidence="7">
    <location>
        <begin position="124"/>
        <end position="142"/>
    </location>
</feature>
<organism evidence="9 10">
    <name type="scientific">Pontibacter chinhatensis</name>
    <dbReference type="NCBI Taxonomy" id="1436961"/>
    <lineage>
        <taxon>Bacteria</taxon>
        <taxon>Pseudomonadati</taxon>
        <taxon>Bacteroidota</taxon>
        <taxon>Cytophagia</taxon>
        <taxon>Cytophagales</taxon>
        <taxon>Hymenobacteraceae</taxon>
        <taxon>Pontibacter</taxon>
    </lineage>
</organism>
<feature type="transmembrane region" description="Helical" evidence="7">
    <location>
        <begin position="369"/>
        <end position="389"/>
    </location>
</feature>
<proteinExistence type="inferred from homology"/>
<feature type="transmembrane region" description="Helical" evidence="7">
    <location>
        <begin position="276"/>
        <end position="299"/>
    </location>
</feature>
<evidence type="ECO:0000313" key="10">
    <source>
        <dbReference type="Proteomes" id="UP000198724"/>
    </source>
</evidence>
<evidence type="ECO:0000256" key="1">
    <source>
        <dbReference type="ARBA" id="ARBA00004127"/>
    </source>
</evidence>
<feature type="transmembrane region" description="Helical" evidence="7">
    <location>
        <begin position="311"/>
        <end position="331"/>
    </location>
</feature>
<comment type="subcellular location">
    <subcellularLocation>
        <location evidence="1">Endomembrane system</location>
        <topology evidence="1">Multi-pass membrane protein</topology>
    </subcellularLocation>
    <subcellularLocation>
        <location evidence="6">Membrane</location>
        <topology evidence="6">Multi-pass membrane protein</topology>
    </subcellularLocation>
</comment>
<sequence>MNDFILTSLIFTPLLAALVILLLPVRLHKPIKAVTLLAALVQMGLAILLYFRFDGGAAANGQMGYQFVQKLNWIGFSLGNLGRFQIDYFVGVDGVSISLVLLTGLVGVIGVISSWNITKNVKGYFLLYLLLLTSVMGCFLALDFFLFYLFFEFMLLPMYFLIGIWGGPKREYAAIKFFIYTLVGSLFILIVMIGLYTSVIDPAATAVQMGLLEQGQAASAEVLTQVQQMLQRNQISNYNLVHTFSIPAMMEPANFIPNSLLHVLSGSILWDMPLRFIAFLLLFAGFAIKVPSVPVHTWLPDAHVEAPTPISVLLAAILLKVGGYGLIRIVYPIFPDAGTYFSILVGGLGVLSIIYGAMNALAMKDLKKLIAYSSVSHMGFVLLGLATLTNEGVNGAIYMMFSHGIISAMLFLVVGVIYDRAHDRMIHNFRGLANAMPAYTAFVVVAFFASLGMPGFSGFISELLVLVGGFGAPEATGLLPRWLTIVAVFGLLLSAAYYLWALQRMFFGKFWIFPELRQNALITDLNAREYLMLVPLAVLALVFGIFPHLLLDKIGLTVNGYTEMVLLRGQEQLGLIISTLQK</sequence>
<dbReference type="GO" id="GO:0016020">
    <property type="term" value="C:membrane"/>
    <property type="evidence" value="ECO:0007669"/>
    <property type="project" value="UniProtKB-SubCell"/>
</dbReference>
<dbReference type="GO" id="GO:0008137">
    <property type="term" value="F:NADH dehydrogenase (ubiquinone) activity"/>
    <property type="evidence" value="ECO:0007669"/>
    <property type="project" value="InterPro"/>
</dbReference>
<dbReference type="InterPro" id="IPR003918">
    <property type="entry name" value="NADH_UbQ_OxRdtase"/>
</dbReference>
<feature type="transmembrane region" description="Helical" evidence="7">
    <location>
        <begin position="480"/>
        <end position="500"/>
    </location>
</feature>
<dbReference type="GO" id="GO:0042773">
    <property type="term" value="P:ATP synthesis coupled electron transport"/>
    <property type="evidence" value="ECO:0007669"/>
    <property type="project" value="InterPro"/>
</dbReference>
<dbReference type="GO" id="GO:0015990">
    <property type="term" value="P:electron transport coupled proton transport"/>
    <property type="evidence" value="ECO:0007669"/>
    <property type="project" value="TreeGrafter"/>
</dbReference>
<dbReference type="Proteomes" id="UP000198724">
    <property type="component" value="Unassembled WGS sequence"/>
</dbReference>
<evidence type="ECO:0000256" key="7">
    <source>
        <dbReference type="SAM" id="Phobius"/>
    </source>
</evidence>
<evidence type="ECO:0000256" key="3">
    <source>
        <dbReference type="ARBA" id="ARBA00022692"/>
    </source>
</evidence>
<evidence type="ECO:0000256" key="2">
    <source>
        <dbReference type="ARBA" id="ARBA00009025"/>
    </source>
</evidence>
<dbReference type="PRINTS" id="PR01437">
    <property type="entry name" value="NUOXDRDTASE4"/>
</dbReference>
<gene>
    <name evidence="9" type="ORF">SAMN05421739_10762</name>
</gene>
<feature type="transmembrane region" description="Helical" evidence="7">
    <location>
        <begin position="148"/>
        <end position="165"/>
    </location>
</feature>
<evidence type="ECO:0000256" key="6">
    <source>
        <dbReference type="RuleBase" id="RU000320"/>
    </source>
</evidence>
<keyword evidence="3 6" id="KW-0812">Transmembrane</keyword>
<keyword evidence="5 7" id="KW-0472">Membrane</keyword>
<dbReference type="AlphaFoldDB" id="A0A1I2Y4V6"/>
<feature type="domain" description="NADH:quinone oxidoreductase/Mrp antiporter transmembrane" evidence="8">
    <location>
        <begin position="271"/>
        <end position="474"/>
    </location>
</feature>
<feature type="transmembrane region" description="Helical" evidence="7">
    <location>
        <begin position="6"/>
        <end position="27"/>
    </location>
</feature>
<feature type="transmembrane region" description="Helical" evidence="7">
    <location>
        <begin position="395"/>
        <end position="418"/>
    </location>
</feature>
<accession>A0A1I2Y4V6</accession>
<feature type="transmembrane region" description="Helical" evidence="7">
    <location>
        <begin position="530"/>
        <end position="551"/>
    </location>
</feature>
<feature type="transmembrane region" description="Helical" evidence="7">
    <location>
        <begin position="88"/>
        <end position="112"/>
    </location>
</feature>
<evidence type="ECO:0000313" key="9">
    <source>
        <dbReference type="EMBL" id="SFH20379.1"/>
    </source>
</evidence>
<keyword evidence="4 7" id="KW-1133">Transmembrane helix</keyword>
<evidence type="ECO:0000259" key="8">
    <source>
        <dbReference type="Pfam" id="PF00361"/>
    </source>
</evidence>
<feature type="transmembrane region" description="Helical" evidence="7">
    <location>
        <begin position="177"/>
        <end position="199"/>
    </location>
</feature>
<dbReference type="PANTHER" id="PTHR43507">
    <property type="entry name" value="NADH-UBIQUINONE OXIDOREDUCTASE CHAIN 4"/>
    <property type="match status" value="1"/>
</dbReference>
<evidence type="ECO:0000256" key="4">
    <source>
        <dbReference type="ARBA" id="ARBA00022989"/>
    </source>
</evidence>
<dbReference type="GO" id="GO:0012505">
    <property type="term" value="C:endomembrane system"/>
    <property type="evidence" value="ECO:0007669"/>
    <property type="project" value="UniProtKB-SubCell"/>
</dbReference>
<feature type="transmembrane region" description="Helical" evidence="7">
    <location>
        <begin position="337"/>
        <end position="357"/>
    </location>
</feature>
<protein>
    <submittedName>
        <fullName evidence="9">NADH dehydrogenase subunit M</fullName>
    </submittedName>
</protein>
<dbReference type="RefSeq" id="WP_092104455.1">
    <property type="nucleotide sequence ID" value="NZ_FOOT01000007.1"/>
</dbReference>
<feature type="domain" description="NADH:quinone oxidoreductase/Mrp antiporter transmembrane" evidence="8">
    <location>
        <begin position="141"/>
        <end position="198"/>
    </location>
</feature>
<evidence type="ECO:0000256" key="5">
    <source>
        <dbReference type="ARBA" id="ARBA00023136"/>
    </source>
</evidence>
<dbReference type="GO" id="GO:0003954">
    <property type="term" value="F:NADH dehydrogenase activity"/>
    <property type="evidence" value="ECO:0007669"/>
    <property type="project" value="TreeGrafter"/>
</dbReference>
<name>A0A1I2Y4V6_9BACT</name>